<gene>
    <name evidence="2" type="ORF">EVOR1521_LOCUS28884</name>
</gene>
<dbReference type="Proteomes" id="UP001178507">
    <property type="component" value="Unassembled WGS sequence"/>
</dbReference>
<feature type="compositionally biased region" description="Low complexity" evidence="1">
    <location>
        <begin position="11"/>
        <end position="29"/>
    </location>
</feature>
<comment type="caution">
    <text evidence="2">The sequence shown here is derived from an EMBL/GenBank/DDBJ whole genome shotgun (WGS) entry which is preliminary data.</text>
</comment>
<keyword evidence="3" id="KW-1185">Reference proteome</keyword>
<evidence type="ECO:0000256" key="1">
    <source>
        <dbReference type="SAM" id="MobiDB-lite"/>
    </source>
</evidence>
<organism evidence="2 3">
    <name type="scientific">Effrenium voratum</name>
    <dbReference type="NCBI Taxonomy" id="2562239"/>
    <lineage>
        <taxon>Eukaryota</taxon>
        <taxon>Sar</taxon>
        <taxon>Alveolata</taxon>
        <taxon>Dinophyceae</taxon>
        <taxon>Suessiales</taxon>
        <taxon>Symbiodiniaceae</taxon>
        <taxon>Effrenium</taxon>
    </lineage>
</organism>
<reference evidence="2" key="1">
    <citation type="submission" date="2023-08" db="EMBL/GenBank/DDBJ databases">
        <authorList>
            <person name="Chen Y."/>
            <person name="Shah S."/>
            <person name="Dougan E. K."/>
            <person name="Thang M."/>
            <person name="Chan C."/>
        </authorList>
    </citation>
    <scope>NUCLEOTIDE SEQUENCE</scope>
</reference>
<feature type="region of interest" description="Disordered" evidence="1">
    <location>
        <begin position="1"/>
        <end position="47"/>
    </location>
</feature>
<accession>A0AA36JL68</accession>
<dbReference type="EMBL" id="CAUJNA010003659">
    <property type="protein sequence ID" value="CAJ1407101.1"/>
    <property type="molecule type" value="Genomic_DNA"/>
</dbReference>
<proteinExistence type="predicted"/>
<name>A0AA36JL68_9DINO</name>
<sequence>MATQKKRRRVTPTPVVAEPAPTPEAAAPEGVPPEAAPQASLPSQEALRGPLAEAKRAVEGLQPLKVVAASGYLAALLRDARILVFDHAELLYETSIAHFCEPADLLSVHLRDTGEPVVAAAGQVFFYQRKVGEWLTYEGAKTPISREGDLLLASLPGMEEFRHVFEDFASSADADPQQFRGWCARKTDLKSLVELPSLSPSLADVRDELAGDYAYLQQL</sequence>
<evidence type="ECO:0000313" key="2">
    <source>
        <dbReference type="EMBL" id="CAJ1407101.1"/>
    </source>
</evidence>
<evidence type="ECO:0000313" key="3">
    <source>
        <dbReference type="Proteomes" id="UP001178507"/>
    </source>
</evidence>
<protein>
    <submittedName>
        <fullName evidence="2">Uncharacterized protein</fullName>
    </submittedName>
</protein>
<dbReference type="AlphaFoldDB" id="A0AA36JL68"/>
<feature type="compositionally biased region" description="Basic residues" evidence="1">
    <location>
        <begin position="1"/>
        <end position="10"/>
    </location>
</feature>